<comment type="caution">
    <text evidence="1">The sequence shown here is derived from an EMBL/GenBank/DDBJ whole genome shotgun (WGS) entry which is preliminary data.</text>
</comment>
<evidence type="ECO:0000313" key="1">
    <source>
        <dbReference type="EMBL" id="EMO63293.1"/>
    </source>
</evidence>
<gene>
    <name evidence="1" type="ORF">LEP1GSC133_2144</name>
</gene>
<sequence>MKPNSSNNSIVHLFKQNNSVLNEKYLIYQDEGSHKFWSIEVSGSIFTVTFGKI</sequence>
<dbReference type="Gene3D" id="2.20.140.10">
    <property type="entry name" value="WGR domain"/>
    <property type="match status" value="1"/>
</dbReference>
<proteinExistence type="predicted"/>
<dbReference type="Proteomes" id="UP000012159">
    <property type="component" value="Unassembled WGS sequence"/>
</dbReference>
<dbReference type="EMBL" id="AKWF02000057">
    <property type="protein sequence ID" value="EMO63293.1"/>
    <property type="molecule type" value="Genomic_DNA"/>
</dbReference>
<accession>M6WNF0</accession>
<protein>
    <submittedName>
        <fullName evidence="1">Uncharacterized protein</fullName>
    </submittedName>
</protein>
<dbReference type="AlphaFoldDB" id="M6WNF0"/>
<evidence type="ECO:0000313" key="2">
    <source>
        <dbReference type="Proteomes" id="UP000012159"/>
    </source>
</evidence>
<name>M6WNF0_LEPBO</name>
<organism evidence="1 2">
    <name type="scientific">Leptospira borgpetersenii serovar Pomona str. 200901868</name>
    <dbReference type="NCBI Taxonomy" id="1192866"/>
    <lineage>
        <taxon>Bacteria</taxon>
        <taxon>Pseudomonadati</taxon>
        <taxon>Spirochaetota</taxon>
        <taxon>Spirochaetia</taxon>
        <taxon>Leptospirales</taxon>
        <taxon>Leptospiraceae</taxon>
        <taxon>Leptospira</taxon>
    </lineage>
</organism>
<reference evidence="1 2" key="1">
    <citation type="submission" date="2013-01" db="EMBL/GenBank/DDBJ databases">
        <authorList>
            <person name="Harkins D.M."/>
            <person name="Durkin A.S."/>
            <person name="Brinkac L.M."/>
            <person name="Haft D.H."/>
            <person name="Selengut J.D."/>
            <person name="Sanka R."/>
            <person name="DePew J."/>
            <person name="Purushe J."/>
            <person name="Picardeau M."/>
            <person name="Werts C."/>
            <person name="Goarant C."/>
            <person name="Vinetz J.M."/>
            <person name="Sutton G.G."/>
            <person name="Nierman W.C."/>
            <person name="Fouts D.E."/>
        </authorList>
    </citation>
    <scope>NUCLEOTIDE SEQUENCE [LARGE SCALE GENOMIC DNA]</scope>
    <source>
        <strain evidence="1 2">200901868</strain>
    </source>
</reference>
<dbReference type="STRING" id="1192866.LEP1GSC133_2144"/>